<sequence>MSELYAAVGMVEFTSIAAGIDGADRMIKSARVQPIFFKTICPGKFVAAVTGDVASVTSAVAAARERHPDTVVDWFVIANIHPEVVQGLAGVCPATDRKALGIIETFSAISVVMAADAAVKAANVHLVDVRIALALGGKGYILLTGDVTACEAAVEAGGAAVARLGLLVGKIVIANPSEEIFAQLG</sequence>
<reference evidence="5 6" key="1">
    <citation type="submission" date="2019-02" db="EMBL/GenBank/DDBJ databases">
        <title>Siculibacillus lacustris gen. nov., sp. nov., a new rosette-forming bacterium isolated from a freshwater crater lake (Lake St. Ana, Romania).</title>
        <authorList>
            <person name="Felfoldi T."/>
            <person name="Marton Z."/>
            <person name="Szabo A."/>
            <person name="Mentes A."/>
            <person name="Boka K."/>
            <person name="Marialigeti K."/>
            <person name="Mathe I."/>
            <person name="Koncz M."/>
            <person name="Schumann P."/>
            <person name="Toth E."/>
        </authorList>
    </citation>
    <scope>NUCLEOTIDE SEQUENCE [LARGE SCALE GENOMIC DNA]</scope>
    <source>
        <strain evidence="5 6">SA-279</strain>
    </source>
</reference>
<dbReference type="InterPro" id="IPR044872">
    <property type="entry name" value="CcmK/CsoS1_BMC"/>
</dbReference>
<evidence type="ECO:0000256" key="1">
    <source>
        <dbReference type="ARBA" id="ARBA00024322"/>
    </source>
</evidence>
<dbReference type="PANTHER" id="PTHR33941:SF11">
    <property type="entry name" value="BACTERIAL MICROCOMPARTMENT SHELL PROTEIN PDUJ"/>
    <property type="match status" value="1"/>
</dbReference>
<dbReference type="PROSITE" id="PS51930">
    <property type="entry name" value="BMC_2"/>
    <property type="match status" value="2"/>
</dbReference>
<evidence type="ECO:0000313" key="5">
    <source>
        <dbReference type="EMBL" id="TBW35342.1"/>
    </source>
</evidence>
<evidence type="ECO:0000256" key="2">
    <source>
        <dbReference type="ARBA" id="ARBA00024446"/>
    </source>
</evidence>
<keyword evidence="2" id="KW-1283">Bacterial microcompartment</keyword>
<dbReference type="RefSeq" id="WP_131310653.1">
    <property type="nucleotide sequence ID" value="NZ_SJFN01000026.1"/>
</dbReference>
<dbReference type="OrthoDB" id="9791973at2"/>
<feature type="domain" description="BMC" evidence="4">
    <location>
        <begin position="7"/>
        <end position="89"/>
    </location>
</feature>
<dbReference type="SUPFAM" id="SSF143414">
    <property type="entry name" value="CcmK-like"/>
    <property type="match status" value="2"/>
</dbReference>
<protein>
    <submittedName>
        <fullName evidence="5">BMC domain-containing protein</fullName>
    </submittedName>
</protein>
<name>A0A4Q9VJS2_9HYPH</name>
<accession>A0A4Q9VJS2</accession>
<dbReference type="AlphaFoldDB" id="A0A4Q9VJS2"/>
<organism evidence="5 6">
    <name type="scientific">Siculibacillus lacustris</name>
    <dbReference type="NCBI Taxonomy" id="1549641"/>
    <lineage>
        <taxon>Bacteria</taxon>
        <taxon>Pseudomonadati</taxon>
        <taxon>Pseudomonadota</taxon>
        <taxon>Alphaproteobacteria</taxon>
        <taxon>Hyphomicrobiales</taxon>
        <taxon>Ancalomicrobiaceae</taxon>
        <taxon>Siculibacillus</taxon>
    </lineage>
</organism>
<evidence type="ECO:0000313" key="6">
    <source>
        <dbReference type="Proteomes" id="UP000292781"/>
    </source>
</evidence>
<dbReference type="InterPro" id="IPR011238">
    <property type="entry name" value="Micro_shell_prot_PduT"/>
</dbReference>
<dbReference type="SMART" id="SM00877">
    <property type="entry name" value="BMC"/>
    <property type="match status" value="2"/>
</dbReference>
<evidence type="ECO:0000259" key="4">
    <source>
        <dbReference type="PROSITE" id="PS51930"/>
    </source>
</evidence>
<comment type="similarity">
    <text evidence="3">Belongs to the bacterial microcompartments protein family.</text>
</comment>
<comment type="caution">
    <text evidence="5">The sequence shown here is derived from an EMBL/GenBank/DDBJ whole genome shotgun (WGS) entry which is preliminary data.</text>
</comment>
<feature type="domain" description="BMC" evidence="4">
    <location>
        <begin position="99"/>
        <end position="185"/>
    </location>
</feature>
<dbReference type="InterPro" id="IPR050575">
    <property type="entry name" value="BMC_shell"/>
</dbReference>
<dbReference type="PANTHER" id="PTHR33941">
    <property type="entry name" value="PROPANEDIOL UTILIZATION PROTEIN PDUA"/>
    <property type="match status" value="1"/>
</dbReference>
<dbReference type="GO" id="GO:0031469">
    <property type="term" value="C:bacterial microcompartment"/>
    <property type="evidence" value="ECO:0007669"/>
    <property type="project" value="UniProtKB-SubCell"/>
</dbReference>
<comment type="subcellular location">
    <subcellularLocation>
        <location evidence="1">Bacterial microcompartment</location>
    </subcellularLocation>
</comment>
<dbReference type="PIRSF" id="PIRSF034834">
    <property type="entry name" value="PduT"/>
    <property type="match status" value="1"/>
</dbReference>
<keyword evidence="6" id="KW-1185">Reference proteome</keyword>
<dbReference type="InterPro" id="IPR000249">
    <property type="entry name" value="BMC_dom"/>
</dbReference>
<dbReference type="EMBL" id="SJFN01000026">
    <property type="protein sequence ID" value="TBW35342.1"/>
    <property type="molecule type" value="Genomic_DNA"/>
</dbReference>
<dbReference type="Gene3D" id="3.30.70.1710">
    <property type="match status" value="2"/>
</dbReference>
<evidence type="ECO:0000256" key="3">
    <source>
        <dbReference type="PROSITE-ProRule" id="PRU01278"/>
    </source>
</evidence>
<dbReference type="Pfam" id="PF00936">
    <property type="entry name" value="BMC"/>
    <property type="match status" value="2"/>
</dbReference>
<gene>
    <name evidence="5" type="ORF">EYW49_16105</name>
</gene>
<dbReference type="Proteomes" id="UP000292781">
    <property type="component" value="Unassembled WGS sequence"/>
</dbReference>
<dbReference type="InterPro" id="IPR037233">
    <property type="entry name" value="CcmK-like_sf"/>
</dbReference>
<proteinExistence type="inferred from homology"/>